<dbReference type="ESTHER" id="9prot-m2u3z8">
    <property type="family name" value="Hydrolase-1_PEP"/>
</dbReference>
<dbReference type="OrthoDB" id="249225at2"/>
<feature type="domain" description="AB hydrolase-1" evidence="1">
    <location>
        <begin position="27"/>
        <end position="235"/>
    </location>
</feature>
<organism evidence="2 3">
    <name type="scientific">Pacificimonas flava</name>
    <dbReference type="NCBI Taxonomy" id="1234595"/>
    <lineage>
        <taxon>Bacteria</taxon>
        <taxon>Pseudomonadati</taxon>
        <taxon>Pseudomonadota</taxon>
        <taxon>Alphaproteobacteria</taxon>
        <taxon>Sphingomonadales</taxon>
        <taxon>Sphingosinicellaceae</taxon>
        <taxon>Pacificimonas</taxon>
    </lineage>
</organism>
<dbReference type="InterPro" id="IPR017531">
    <property type="entry name" value="Hydrolase-1_PEP"/>
</dbReference>
<evidence type="ECO:0000313" key="2">
    <source>
        <dbReference type="EMBL" id="EMD82698.1"/>
    </source>
</evidence>
<keyword evidence="3" id="KW-1185">Reference proteome</keyword>
<sequence length="269" mass="28700">MTPLVTYSAGEALTGWLHEAGGDTGALVLPGGAQTRAGPHRLFLALSLALADAGIPSYRFDRSGLGDSGGDDAGFRSAAPDIAAAAAAFRNAQPHLRTVVGIGLCDGATALLLTRSAVDRLILLNPWAIDQDEGAAMAPEETRAHYRRRLLQPESWKRILTGRVNPLPALRSLLSTRQASPPTNERNALAAEIQQRMAGLPAPPHILLSDRDRTAQAFRRGPGRMLPVDTHAADHAFSGPGERERLFAWIIETINRPAGRDTPARPALS</sequence>
<evidence type="ECO:0000259" key="1">
    <source>
        <dbReference type="Pfam" id="PF12697"/>
    </source>
</evidence>
<dbReference type="AlphaFoldDB" id="M2U3Z8"/>
<dbReference type="NCBIfam" id="TIGR03100">
    <property type="entry name" value="hydr1_PEP"/>
    <property type="match status" value="1"/>
</dbReference>
<protein>
    <submittedName>
        <fullName evidence="2">Esterase/lipase/thioesterase</fullName>
    </submittedName>
</protein>
<accession>M2U3Z8</accession>
<dbReference type="InterPro" id="IPR029058">
    <property type="entry name" value="AB_hydrolase_fold"/>
</dbReference>
<dbReference type="Pfam" id="PF12697">
    <property type="entry name" value="Abhydrolase_6"/>
    <property type="match status" value="1"/>
</dbReference>
<evidence type="ECO:0000313" key="3">
    <source>
        <dbReference type="Proteomes" id="UP000011717"/>
    </source>
</evidence>
<dbReference type="SUPFAM" id="SSF53474">
    <property type="entry name" value="alpha/beta-Hydrolases"/>
    <property type="match status" value="1"/>
</dbReference>
<name>M2U3Z8_9SPHN</name>
<dbReference type="Gene3D" id="3.40.50.1820">
    <property type="entry name" value="alpha/beta hydrolase"/>
    <property type="match status" value="1"/>
</dbReference>
<dbReference type="EMBL" id="AMRV01000006">
    <property type="protein sequence ID" value="EMD82698.1"/>
    <property type="molecule type" value="Genomic_DNA"/>
</dbReference>
<reference evidence="2 3" key="1">
    <citation type="journal article" date="2013" name="Genome Announc.">
        <title>Draft Genome Sequence of Strain JLT2015T, Belonging to the Family Sphingomonadaceae of the Alphaproteobacteria.</title>
        <authorList>
            <person name="Tang K."/>
            <person name="Liu K."/>
            <person name="Li S."/>
            <person name="Jiao N."/>
        </authorList>
    </citation>
    <scope>NUCLEOTIDE SEQUENCE [LARGE SCALE GENOMIC DNA]</scope>
    <source>
        <strain evidence="2 3">JLT2015</strain>
    </source>
</reference>
<dbReference type="RefSeq" id="WP_008602603.1">
    <property type="nucleotide sequence ID" value="NZ_AMRV01000006.1"/>
</dbReference>
<gene>
    <name evidence="2" type="ORF">C725_2085</name>
</gene>
<comment type="caution">
    <text evidence="2">The sequence shown here is derived from an EMBL/GenBank/DDBJ whole genome shotgun (WGS) entry which is preliminary data.</text>
</comment>
<proteinExistence type="predicted"/>
<dbReference type="InterPro" id="IPR000073">
    <property type="entry name" value="AB_hydrolase_1"/>
</dbReference>
<dbReference type="Proteomes" id="UP000011717">
    <property type="component" value="Unassembled WGS sequence"/>
</dbReference>